<organism evidence="1 2">
    <name type="scientific">Moniliophthora roreri</name>
    <name type="common">Frosty pod rot fungus</name>
    <name type="synonym">Monilia roreri</name>
    <dbReference type="NCBI Taxonomy" id="221103"/>
    <lineage>
        <taxon>Eukaryota</taxon>
        <taxon>Fungi</taxon>
        <taxon>Dikarya</taxon>
        <taxon>Basidiomycota</taxon>
        <taxon>Agaricomycotina</taxon>
        <taxon>Agaricomycetes</taxon>
        <taxon>Agaricomycetidae</taxon>
        <taxon>Agaricales</taxon>
        <taxon>Marasmiineae</taxon>
        <taxon>Marasmiaceae</taxon>
        <taxon>Moniliophthora</taxon>
    </lineage>
</organism>
<dbReference type="AlphaFoldDB" id="A0A0W0GFH9"/>
<name>A0A0W0GFH9_MONRR</name>
<evidence type="ECO:0000313" key="2">
    <source>
        <dbReference type="Proteomes" id="UP000054988"/>
    </source>
</evidence>
<dbReference type="Proteomes" id="UP000054988">
    <property type="component" value="Unassembled WGS sequence"/>
</dbReference>
<comment type="caution">
    <text evidence="1">The sequence shown here is derived from an EMBL/GenBank/DDBJ whole genome shotgun (WGS) entry which is preliminary data.</text>
</comment>
<evidence type="ECO:0000313" key="1">
    <source>
        <dbReference type="EMBL" id="KTB47328.1"/>
    </source>
</evidence>
<accession>A0A0W0GFH9</accession>
<proteinExistence type="predicted"/>
<dbReference type="EMBL" id="LATX01000050">
    <property type="protein sequence ID" value="KTB47328.1"/>
    <property type="molecule type" value="Genomic_DNA"/>
</dbReference>
<sequence>MSAPGALLHSTGLFVGSADPSQPMPEEFFDLSKPTPLQYHDFSLTIHHCSPLPDSTKEEINIFSHTVTPYNATEFQADLYNLQLSNCYPLLVQNLTHGFPIGNMPFLDESIIEPNHNSVDLHFHVVEKYLGEELSAGHMSEPFLLHEAECICWGPVVVSPLIVVVQDQGPGIPPKYWVCWNLSKSFPDHPPVNYFINKEVFPTCFDSASRMAELVTHNTGPISKYEDDIHIGRQPIQTISKHTQPSSSNKNLTHDLPTIPATSTLSTPPFNISAISPTLIAEDDDNIYIYKYDKGIMMDRIRKLNTPWHVLKGDVTFVWMSVFVGFLWDLPHK</sequence>
<gene>
    <name evidence="1" type="ORF">WG66_89</name>
</gene>
<reference evidence="1 2" key="1">
    <citation type="submission" date="2015-12" db="EMBL/GenBank/DDBJ databases">
        <title>Draft genome sequence of Moniliophthora roreri, the causal agent of frosty pod rot of cacao.</title>
        <authorList>
            <person name="Aime M.C."/>
            <person name="Diaz-Valderrama J.R."/>
            <person name="Kijpornyongpan T."/>
            <person name="Phillips-Mora W."/>
        </authorList>
    </citation>
    <scope>NUCLEOTIDE SEQUENCE [LARGE SCALE GENOMIC DNA]</scope>
    <source>
        <strain evidence="1 2">MCA 2952</strain>
    </source>
</reference>
<protein>
    <submittedName>
        <fullName evidence="1">Uncharacterized protein</fullName>
    </submittedName>
</protein>